<organism evidence="1 2">
    <name type="scientific">Teladorsagia circumcincta</name>
    <name type="common">Brown stomach worm</name>
    <name type="synonym">Ostertagia circumcincta</name>
    <dbReference type="NCBI Taxonomy" id="45464"/>
    <lineage>
        <taxon>Eukaryota</taxon>
        <taxon>Metazoa</taxon>
        <taxon>Ecdysozoa</taxon>
        <taxon>Nematoda</taxon>
        <taxon>Chromadorea</taxon>
        <taxon>Rhabditida</taxon>
        <taxon>Rhabditina</taxon>
        <taxon>Rhabditomorpha</taxon>
        <taxon>Strongyloidea</taxon>
        <taxon>Trichostrongylidae</taxon>
        <taxon>Teladorsagia</taxon>
    </lineage>
</organism>
<proteinExistence type="predicted"/>
<dbReference type="AlphaFoldDB" id="A0A2G9UZD6"/>
<evidence type="ECO:0000313" key="1">
    <source>
        <dbReference type="EMBL" id="PIO75607.1"/>
    </source>
</evidence>
<accession>A0A2G9UZD6</accession>
<dbReference type="EMBL" id="KZ345123">
    <property type="protein sequence ID" value="PIO75607.1"/>
    <property type="molecule type" value="Genomic_DNA"/>
</dbReference>
<gene>
    <name evidence="1" type="ORF">TELCIR_02338</name>
</gene>
<sequence>MCTRTPSVALNIRINHAQRSHPLRSALQT</sequence>
<reference evidence="1 2" key="1">
    <citation type="submission" date="2015-09" db="EMBL/GenBank/DDBJ databases">
        <title>Draft genome of the parasitic nematode Teladorsagia circumcincta isolate WARC Sus (inbred).</title>
        <authorList>
            <person name="Mitreva M."/>
        </authorList>
    </citation>
    <scope>NUCLEOTIDE SEQUENCE [LARGE SCALE GENOMIC DNA]</scope>
    <source>
        <strain evidence="1 2">S</strain>
    </source>
</reference>
<keyword evidence="2" id="KW-1185">Reference proteome</keyword>
<dbReference type="Proteomes" id="UP000230423">
    <property type="component" value="Unassembled WGS sequence"/>
</dbReference>
<evidence type="ECO:0000313" key="2">
    <source>
        <dbReference type="Proteomes" id="UP000230423"/>
    </source>
</evidence>
<name>A0A2G9UZD6_TELCI</name>
<protein>
    <submittedName>
        <fullName evidence="1">Uncharacterized protein</fullName>
    </submittedName>
</protein>